<dbReference type="EMBL" id="ATLV01009472">
    <property type="status" value="NOT_ANNOTATED_CDS"/>
    <property type="molecule type" value="Genomic_DNA"/>
</dbReference>
<reference evidence="2 4" key="1">
    <citation type="journal article" date="2014" name="BMC Genomics">
        <title>Genome sequence of Anopheles sinensis provides insight into genetics basis of mosquito competence for malaria parasites.</title>
        <authorList>
            <person name="Zhou D."/>
            <person name="Zhang D."/>
            <person name="Ding G."/>
            <person name="Shi L."/>
            <person name="Hou Q."/>
            <person name="Ye Y."/>
            <person name="Xu Y."/>
            <person name="Zhou H."/>
            <person name="Xiong C."/>
            <person name="Li S."/>
            <person name="Yu J."/>
            <person name="Hong S."/>
            <person name="Yu X."/>
            <person name="Zou P."/>
            <person name="Chen C."/>
            <person name="Chang X."/>
            <person name="Wang W."/>
            <person name="Lv Y."/>
            <person name="Sun Y."/>
            <person name="Ma L."/>
            <person name="Shen B."/>
            <person name="Zhu C."/>
        </authorList>
    </citation>
    <scope>NUCLEOTIDE SEQUENCE [LARGE SCALE GENOMIC DNA]</scope>
</reference>
<sequence length="158" mass="18004">MDAVCFPGPSVANTPRKALFWPPAFHGDHWKGALMMYFPFQSRTYTSSETVSDPALYPPPYRSIDRSRSETRSRSGASRNKRLTHDAVARSQFAAGKEAREVEKSFRGRKRDGRARSINCQPRSASAPIRSYRRFTVTVNEFLLNFKQRWSGVRADGQ</sequence>
<gene>
    <name evidence="2" type="ORF">ZHAS_00002119</name>
</gene>
<feature type="compositionally biased region" description="Basic and acidic residues" evidence="1">
    <location>
        <begin position="63"/>
        <end position="73"/>
    </location>
</feature>
<reference evidence="3" key="2">
    <citation type="submission" date="2020-05" db="UniProtKB">
        <authorList>
            <consortium name="EnsemblMetazoa"/>
        </authorList>
    </citation>
    <scope>IDENTIFICATION</scope>
</reference>
<dbReference type="AlphaFoldDB" id="A0A084VBU2"/>
<evidence type="ECO:0000313" key="2">
    <source>
        <dbReference type="EMBL" id="KFB35436.1"/>
    </source>
</evidence>
<dbReference type="Proteomes" id="UP000030765">
    <property type="component" value="Unassembled WGS sequence"/>
</dbReference>
<name>A0A084VBU2_ANOSI</name>
<feature type="compositionally biased region" description="Basic and acidic residues" evidence="1">
    <location>
        <begin position="97"/>
        <end position="106"/>
    </location>
</feature>
<protein>
    <submittedName>
        <fullName evidence="2 3">Uncharacterized protein</fullName>
    </submittedName>
</protein>
<dbReference type="EMBL" id="KE524531">
    <property type="protein sequence ID" value="KFB35436.1"/>
    <property type="molecule type" value="Genomic_DNA"/>
</dbReference>
<proteinExistence type="predicted"/>
<evidence type="ECO:0000313" key="3">
    <source>
        <dbReference type="EnsemblMetazoa" id="ASIC002119-PA"/>
    </source>
</evidence>
<keyword evidence="4" id="KW-1185">Reference proteome</keyword>
<dbReference type="VEuPathDB" id="VectorBase:ASIC002119"/>
<evidence type="ECO:0000256" key="1">
    <source>
        <dbReference type="SAM" id="MobiDB-lite"/>
    </source>
</evidence>
<organism evidence="2">
    <name type="scientific">Anopheles sinensis</name>
    <name type="common">Mosquito</name>
    <dbReference type="NCBI Taxonomy" id="74873"/>
    <lineage>
        <taxon>Eukaryota</taxon>
        <taxon>Metazoa</taxon>
        <taxon>Ecdysozoa</taxon>
        <taxon>Arthropoda</taxon>
        <taxon>Hexapoda</taxon>
        <taxon>Insecta</taxon>
        <taxon>Pterygota</taxon>
        <taxon>Neoptera</taxon>
        <taxon>Endopterygota</taxon>
        <taxon>Diptera</taxon>
        <taxon>Nematocera</taxon>
        <taxon>Culicoidea</taxon>
        <taxon>Culicidae</taxon>
        <taxon>Anophelinae</taxon>
        <taxon>Anopheles</taxon>
    </lineage>
</organism>
<feature type="region of interest" description="Disordered" evidence="1">
    <location>
        <begin position="49"/>
        <end position="122"/>
    </location>
</feature>
<evidence type="ECO:0000313" key="4">
    <source>
        <dbReference type="Proteomes" id="UP000030765"/>
    </source>
</evidence>
<accession>A0A084VBU2</accession>
<dbReference type="EnsemblMetazoa" id="ASIC002119-RA">
    <property type="protein sequence ID" value="ASIC002119-PA"/>
    <property type="gene ID" value="ASIC002119"/>
</dbReference>